<evidence type="ECO:0000313" key="3">
    <source>
        <dbReference type="EMBL" id="GMG19064.1"/>
    </source>
</evidence>
<proteinExistence type="inferred from homology"/>
<dbReference type="PANTHER" id="PTHR31902:SF7">
    <property type="entry name" value="ALTERED INHERITANCE OF MITOCHONDRIA PROTEIN 32"/>
    <property type="match status" value="1"/>
</dbReference>
<evidence type="ECO:0000256" key="1">
    <source>
        <dbReference type="ARBA" id="ARBA00038208"/>
    </source>
</evidence>
<dbReference type="SUPFAM" id="SSF52833">
    <property type="entry name" value="Thioredoxin-like"/>
    <property type="match status" value="1"/>
</dbReference>
<protein>
    <recommendedName>
        <fullName evidence="2">Altered inheritance of mitochondria protein 32</fullName>
    </recommendedName>
</protein>
<dbReference type="Proteomes" id="UP001165063">
    <property type="component" value="Unassembled WGS sequence"/>
</dbReference>
<name>A0A9W6YKQ0_AMBMO</name>
<evidence type="ECO:0000256" key="2">
    <source>
        <dbReference type="ARBA" id="ARBA00040895"/>
    </source>
</evidence>
<dbReference type="Gene3D" id="3.40.30.10">
    <property type="entry name" value="Glutaredoxin"/>
    <property type="match status" value="1"/>
</dbReference>
<dbReference type="EMBL" id="BSXU01000056">
    <property type="protein sequence ID" value="GMG19064.1"/>
    <property type="molecule type" value="Genomic_DNA"/>
</dbReference>
<dbReference type="CDD" id="cd03062">
    <property type="entry name" value="TRX_Fd_Sucrase"/>
    <property type="match status" value="1"/>
</dbReference>
<dbReference type="AlphaFoldDB" id="A0A9W6YKQ0"/>
<comment type="caution">
    <text evidence="3">The sequence shown here is derived from an EMBL/GenBank/DDBJ whole genome shotgun (WGS) entry which is preliminary data.</text>
</comment>
<dbReference type="InterPro" id="IPR009737">
    <property type="entry name" value="Aim32/Apd1-like"/>
</dbReference>
<organism evidence="3 4">
    <name type="scientific">Ambrosiozyma monospora</name>
    <name type="common">Yeast</name>
    <name type="synonym">Endomycopsis monosporus</name>
    <dbReference type="NCBI Taxonomy" id="43982"/>
    <lineage>
        <taxon>Eukaryota</taxon>
        <taxon>Fungi</taxon>
        <taxon>Dikarya</taxon>
        <taxon>Ascomycota</taxon>
        <taxon>Saccharomycotina</taxon>
        <taxon>Pichiomycetes</taxon>
        <taxon>Pichiales</taxon>
        <taxon>Pichiaceae</taxon>
        <taxon>Ambrosiozyma</taxon>
    </lineage>
</organism>
<dbReference type="InterPro" id="IPR036249">
    <property type="entry name" value="Thioredoxin-like_sf"/>
</dbReference>
<dbReference type="PANTHER" id="PTHR31902">
    <property type="entry name" value="ACTIN PATCHES DISTAL PROTEIN 1"/>
    <property type="match status" value="1"/>
</dbReference>
<comment type="similarity">
    <text evidence="1">Belongs to the AIM32 family.</text>
</comment>
<reference evidence="3" key="1">
    <citation type="submission" date="2023-04" db="EMBL/GenBank/DDBJ databases">
        <title>Ambrosiozyma monospora NBRC 1965.</title>
        <authorList>
            <person name="Ichikawa N."/>
            <person name="Sato H."/>
            <person name="Tonouchi N."/>
        </authorList>
    </citation>
    <scope>NUCLEOTIDE SEQUENCE</scope>
    <source>
        <strain evidence="3">NBRC 1965</strain>
    </source>
</reference>
<accession>A0A9W6YKQ0</accession>
<gene>
    <name evidence="3" type="ORF">Amon01_000018000</name>
</gene>
<keyword evidence="4" id="KW-1185">Reference proteome</keyword>
<evidence type="ECO:0000313" key="4">
    <source>
        <dbReference type="Proteomes" id="UP001165063"/>
    </source>
</evidence>
<dbReference type="OrthoDB" id="10253744at2759"/>
<sequence>MSLVLTPQLTRLTTSRRFKLKQTTIITRLKTSTTNSNTIQPQIQIQIQTQSQNQLVEQFKSKYKLTSSCPPPKFDSGCTYCKPPQFPADKQIDYSKPLRNTKSNPWKHAIVLSGDSNFKEWPSRFEMDPAGSIISDVHALKRRILDPFHPCVLSMTSFEEKVHDGDVQEEVVKVGVYPDGIAVDVPRSKVEEFMIGYLTPIPETNEETKLSNPDLFELSQVQKQLRSDLYSRPVDFDYVLICGHAKRDIRCGVLAPLIKNEFEAVLNRDGLLAIEEDDVNGGKEDVKEKGEGEGEGKVKVGVVSHIGGHVYAGNVLIFKRNGDVIWYGHVFPSHVQGIVEETIKGDRIIEELYRGA</sequence>
<dbReference type="Pfam" id="PF06999">
    <property type="entry name" value="Suc_Fer-like"/>
    <property type="match status" value="1"/>
</dbReference>